<evidence type="ECO:0000256" key="1">
    <source>
        <dbReference type="SAM" id="MobiDB-lite"/>
    </source>
</evidence>
<dbReference type="Proteomes" id="UP000662637">
    <property type="component" value="Unassembled WGS sequence"/>
</dbReference>
<evidence type="ECO:0000313" key="3">
    <source>
        <dbReference type="Proteomes" id="UP000662637"/>
    </source>
</evidence>
<feature type="region of interest" description="Disordered" evidence="1">
    <location>
        <begin position="35"/>
        <end position="66"/>
    </location>
</feature>
<accession>A0A834PYD6</accession>
<dbReference type="EMBL" id="WJEC01007802">
    <property type="protein sequence ID" value="KAF7467453.1"/>
    <property type="molecule type" value="Genomic_DNA"/>
</dbReference>
<comment type="caution">
    <text evidence="2">The sequence shown here is derived from an EMBL/GenBank/DDBJ whole genome shotgun (WGS) entry which is preliminary data.</text>
</comment>
<organism evidence="2 3">
    <name type="scientific">Marmota monax</name>
    <name type="common">Woodchuck</name>
    <dbReference type="NCBI Taxonomy" id="9995"/>
    <lineage>
        <taxon>Eukaryota</taxon>
        <taxon>Metazoa</taxon>
        <taxon>Chordata</taxon>
        <taxon>Craniata</taxon>
        <taxon>Vertebrata</taxon>
        <taxon>Euteleostomi</taxon>
        <taxon>Mammalia</taxon>
        <taxon>Eutheria</taxon>
        <taxon>Euarchontoglires</taxon>
        <taxon>Glires</taxon>
        <taxon>Rodentia</taxon>
        <taxon>Sciuromorpha</taxon>
        <taxon>Sciuridae</taxon>
        <taxon>Xerinae</taxon>
        <taxon>Marmotini</taxon>
        <taxon>Marmota</taxon>
    </lineage>
</organism>
<sequence length="137" mass="13922">MVSAAEPEVSCQSTATCTTTAIAAASLRSPEGLLSGATAIEDTAAQDATEADTGADPWRSPGDVAPIDAVPAATAATAASDLLPAANNHPHDGCYHGLEECFKGDSRFGCMWLHPFGDTIQGLGPGCQQFTTTRASV</sequence>
<dbReference type="AlphaFoldDB" id="A0A834PYD6"/>
<gene>
    <name evidence="2" type="ORF">GHT09_000974</name>
</gene>
<proteinExistence type="predicted"/>
<protein>
    <submittedName>
        <fullName evidence="2">Uncharacterized protein</fullName>
    </submittedName>
</protein>
<evidence type="ECO:0000313" key="2">
    <source>
        <dbReference type="EMBL" id="KAF7467453.1"/>
    </source>
</evidence>
<reference evidence="2" key="1">
    <citation type="submission" date="2020-08" db="EMBL/GenBank/DDBJ databases">
        <authorList>
            <person name="Shumante A."/>
            <person name="Zimin A.V."/>
            <person name="Puiu D."/>
            <person name="Salzberg S.L."/>
        </authorList>
    </citation>
    <scope>NUCLEOTIDE SEQUENCE</scope>
    <source>
        <strain evidence="2">WC2-LM</strain>
        <tissue evidence="2">Liver</tissue>
    </source>
</reference>
<feature type="compositionally biased region" description="Low complexity" evidence="1">
    <location>
        <begin position="37"/>
        <end position="56"/>
    </location>
</feature>
<name>A0A834PYD6_MARMO</name>